<evidence type="ECO:0000256" key="2">
    <source>
        <dbReference type="ARBA" id="ARBA00004429"/>
    </source>
</evidence>
<sequence length="867" mass="91516">MDTSDHSGQNTPPRQADAGAFWKEADAHLLARLGARPEGLTRAEAEERLARFGPNLAVVSLRRGLLAKLGKRLVEPLTAILLMAAAISGATGDWQSFVIILAIVLFSTVLDITQEQKAESAVEALKRAVAVTARVCRDGTVVEVAVRDIVPGDVVELDAGRLVPADGVILSAHGALANEAALTGEPYLVEKRPGPCAGATPPEAFNAAFAGTTIVSGTARLLVAATGRSTRFGAISASLQAREPPTSFERGVHALGMLILRLTAFLVLFVLLTQMLRQGLSLESFLFAVALAVGLTPELLPMVMTVTLARGAVRMAQRKVVVKRLSAIHDLGAMDVLCTDKTGTLTEARIAHVGSFAVDGSESQRVGALAVLNSRFCGGMRSALDDAILAAAPPAAEAGWTLVGDQPFDFERRRAAVLLSRGGEGTHDLVVKGAPEAVLALSTHAEQPDGTSVPLDDALRARITALIEEKGSCGLRLLGIAHRPMAASVTSIGPQDEADLVFVGCAAFLDPPKASATDAVARLMRAGVRVKIISGDGGAVVRHLVETLHLPTRGMMTGEEISGLGDTALAARVEHTDLFVRVDPDQKSRIVRALRRRGHTVGFMGDGINDAPAIHAADVGLSVEGGTDVAREAAQIILLTPDLGVLADGVAEGRRTYANIMKYVRMGTSSNFGNMLSMAFASLMLPFLPLAPLQILLNNLIYDLSEIGIPFDTADADTLATPQVWDMHAVLRFTLVMGPLSSVFDMATFGLLMWGFGAGVDEFRTAWFVESIATQILVIFIIRTARPFWRSRPHPILAATSLGALAVALLLALTPLGHVVGFAPVPPAMLAAIAALTLVYLAAAEALKRVAMGRDRHRGRAGRVPRS</sequence>
<dbReference type="Pfam" id="PF00122">
    <property type="entry name" value="E1-E2_ATPase"/>
    <property type="match status" value="1"/>
</dbReference>
<dbReference type="Proteomes" id="UP000596427">
    <property type="component" value="Chromosome"/>
</dbReference>
<accession>A0A974PKZ6</accession>
<comment type="similarity">
    <text evidence="3">Belongs to the cation transport ATPase (P-type) (TC 3.A.3) family. Type IIIB subfamily.</text>
</comment>
<keyword evidence="21" id="KW-1185">Reference proteome</keyword>
<keyword evidence="13" id="KW-1278">Translocase</keyword>
<evidence type="ECO:0000256" key="13">
    <source>
        <dbReference type="ARBA" id="ARBA00022967"/>
    </source>
</evidence>
<comment type="catalytic activity">
    <reaction evidence="17">
        <text>Mg(2+)(out) + ATP + H2O = Mg(2+)(in) + ADP + phosphate + H(+)</text>
        <dbReference type="Rhea" id="RHEA:10260"/>
        <dbReference type="ChEBI" id="CHEBI:15377"/>
        <dbReference type="ChEBI" id="CHEBI:15378"/>
        <dbReference type="ChEBI" id="CHEBI:18420"/>
        <dbReference type="ChEBI" id="CHEBI:30616"/>
        <dbReference type="ChEBI" id="CHEBI:43474"/>
        <dbReference type="ChEBI" id="CHEBI:456216"/>
        <dbReference type="EC" id="7.2.2.14"/>
    </reaction>
</comment>
<evidence type="ECO:0000256" key="5">
    <source>
        <dbReference type="ARBA" id="ARBA00013555"/>
    </source>
</evidence>
<evidence type="ECO:0000256" key="11">
    <source>
        <dbReference type="ARBA" id="ARBA00022840"/>
    </source>
</evidence>
<name>A0A974PKZ6_9HYPH</name>
<dbReference type="InterPro" id="IPR036412">
    <property type="entry name" value="HAD-like_sf"/>
</dbReference>
<dbReference type="SFLD" id="SFLDF00027">
    <property type="entry name" value="p-type_atpase"/>
    <property type="match status" value="1"/>
</dbReference>
<dbReference type="Pfam" id="PF00690">
    <property type="entry name" value="Cation_ATPase_N"/>
    <property type="match status" value="1"/>
</dbReference>
<dbReference type="PRINTS" id="PR01836">
    <property type="entry name" value="MGATPASE"/>
</dbReference>
<evidence type="ECO:0000256" key="16">
    <source>
        <dbReference type="ARBA" id="ARBA00029806"/>
    </source>
</evidence>
<evidence type="ECO:0000256" key="7">
    <source>
        <dbReference type="ARBA" id="ARBA00022519"/>
    </source>
</evidence>
<evidence type="ECO:0000313" key="21">
    <source>
        <dbReference type="Proteomes" id="UP000596427"/>
    </source>
</evidence>
<keyword evidence="10" id="KW-0547">Nucleotide-binding</keyword>
<keyword evidence="9 18" id="KW-0812">Transmembrane</keyword>
<dbReference type="Pfam" id="PF00689">
    <property type="entry name" value="Cation_ATPase_C"/>
    <property type="match status" value="1"/>
</dbReference>
<keyword evidence="8" id="KW-0597">Phosphoprotein</keyword>
<keyword evidence="14 18" id="KW-1133">Transmembrane helix</keyword>
<feature type="domain" description="Cation-transporting P-type ATPase N-terminal" evidence="19">
    <location>
        <begin position="20"/>
        <end position="93"/>
    </location>
</feature>
<dbReference type="SMART" id="SM00831">
    <property type="entry name" value="Cation_ATPase_N"/>
    <property type="match status" value="1"/>
</dbReference>
<dbReference type="SUPFAM" id="SSF81665">
    <property type="entry name" value="Calcium ATPase, transmembrane domain M"/>
    <property type="match status" value="1"/>
</dbReference>
<dbReference type="NCBIfam" id="TIGR01524">
    <property type="entry name" value="ATPase-IIIB_Mg"/>
    <property type="match status" value="1"/>
</dbReference>
<reference evidence="20 21" key="1">
    <citation type="submission" date="2020-10" db="EMBL/GenBank/DDBJ databases">
        <title>Degradation of 1,4-Dioxane by Xanthobacter sp. YN2, via a Novel Group-2 Soluble Di-Iron Monooxygenase.</title>
        <authorList>
            <person name="Ma F."/>
            <person name="Wang Y."/>
            <person name="Yang J."/>
            <person name="Guo H."/>
            <person name="Su D."/>
            <person name="Yu L."/>
        </authorList>
    </citation>
    <scope>NUCLEOTIDE SEQUENCE [LARGE SCALE GENOMIC DNA]</scope>
    <source>
        <strain evidence="20 21">YN2</strain>
    </source>
</reference>
<gene>
    <name evidence="20" type="primary">mgtA</name>
    <name evidence="20" type="ORF">EZH22_20880</name>
</gene>
<evidence type="ECO:0000256" key="18">
    <source>
        <dbReference type="SAM" id="Phobius"/>
    </source>
</evidence>
<feature type="transmembrane region" description="Helical" evidence="18">
    <location>
        <begin position="285"/>
        <end position="309"/>
    </location>
</feature>
<feature type="transmembrane region" description="Helical" evidence="18">
    <location>
        <begin position="796"/>
        <end position="816"/>
    </location>
</feature>
<dbReference type="SUPFAM" id="SSF56784">
    <property type="entry name" value="HAD-like"/>
    <property type="match status" value="1"/>
</dbReference>
<organism evidence="20 21">
    <name type="scientific">Xanthobacter dioxanivorans</name>
    <dbReference type="NCBI Taxonomy" id="2528964"/>
    <lineage>
        <taxon>Bacteria</taxon>
        <taxon>Pseudomonadati</taxon>
        <taxon>Pseudomonadota</taxon>
        <taxon>Alphaproteobacteria</taxon>
        <taxon>Hyphomicrobiales</taxon>
        <taxon>Xanthobacteraceae</taxon>
        <taxon>Xanthobacter</taxon>
    </lineage>
</organism>
<dbReference type="EC" id="7.2.2.14" evidence="4"/>
<dbReference type="InterPro" id="IPR023214">
    <property type="entry name" value="HAD_sf"/>
</dbReference>
<dbReference type="Gene3D" id="2.70.150.10">
    <property type="entry name" value="Calcium-transporting ATPase, cytoplasmic transduction domain A"/>
    <property type="match status" value="1"/>
</dbReference>
<evidence type="ECO:0000256" key="17">
    <source>
        <dbReference type="ARBA" id="ARBA00047295"/>
    </source>
</evidence>
<dbReference type="InterPro" id="IPR023299">
    <property type="entry name" value="ATPase_P-typ_cyto_dom_N"/>
</dbReference>
<dbReference type="InterPro" id="IPR023298">
    <property type="entry name" value="ATPase_P-typ_TM_dom_sf"/>
</dbReference>
<keyword evidence="12" id="KW-0460">Magnesium</keyword>
<feature type="transmembrane region" description="Helical" evidence="18">
    <location>
        <begin position="733"/>
        <end position="754"/>
    </location>
</feature>
<keyword evidence="7" id="KW-0997">Cell inner membrane</keyword>
<proteinExistence type="inferred from homology"/>
<evidence type="ECO:0000256" key="14">
    <source>
        <dbReference type="ARBA" id="ARBA00022989"/>
    </source>
</evidence>
<protein>
    <recommendedName>
        <fullName evidence="5">Magnesium-transporting ATPase, P-type 1</fullName>
        <ecNumber evidence="4">7.2.2.14</ecNumber>
    </recommendedName>
    <alternativeName>
        <fullName evidence="16">Mg(2+) transport ATPase, P-type 1</fullName>
    </alternativeName>
</protein>
<dbReference type="InterPro" id="IPR004014">
    <property type="entry name" value="ATPase_P-typ_cation-transptr_N"/>
</dbReference>
<keyword evidence="6" id="KW-1003">Cell membrane</keyword>
<comment type="subcellular location">
    <subcellularLocation>
        <location evidence="2">Cell inner membrane</location>
        <topology evidence="2">Multi-pass membrane protein</topology>
    </subcellularLocation>
</comment>
<dbReference type="SFLD" id="SFLDS00003">
    <property type="entry name" value="Haloacid_Dehalogenase"/>
    <property type="match status" value="1"/>
</dbReference>
<dbReference type="SFLD" id="SFLDG00002">
    <property type="entry name" value="C1.7:_P-type_atpase_like"/>
    <property type="match status" value="1"/>
</dbReference>
<dbReference type="GO" id="GO:0005886">
    <property type="term" value="C:plasma membrane"/>
    <property type="evidence" value="ECO:0007669"/>
    <property type="project" value="UniProtKB-SubCell"/>
</dbReference>
<dbReference type="InterPro" id="IPR044492">
    <property type="entry name" value="P_typ_ATPase_HD_dom"/>
</dbReference>
<feature type="transmembrane region" description="Helical" evidence="18">
    <location>
        <begin position="252"/>
        <end position="273"/>
    </location>
</feature>
<dbReference type="NCBIfam" id="TIGR01494">
    <property type="entry name" value="ATPase_P-type"/>
    <property type="match status" value="2"/>
</dbReference>
<evidence type="ECO:0000256" key="15">
    <source>
        <dbReference type="ARBA" id="ARBA00023136"/>
    </source>
</evidence>
<comment type="function">
    <text evidence="1">Mediates magnesium influx to the cytosol.</text>
</comment>
<evidence type="ECO:0000259" key="19">
    <source>
        <dbReference type="SMART" id="SM00831"/>
    </source>
</evidence>
<evidence type="ECO:0000256" key="10">
    <source>
        <dbReference type="ARBA" id="ARBA00022741"/>
    </source>
</evidence>
<dbReference type="KEGG" id="xdi:EZH22_20880"/>
<evidence type="ECO:0000256" key="4">
    <source>
        <dbReference type="ARBA" id="ARBA00012786"/>
    </source>
</evidence>
<dbReference type="PANTHER" id="PTHR42861">
    <property type="entry name" value="CALCIUM-TRANSPORTING ATPASE"/>
    <property type="match status" value="1"/>
</dbReference>
<dbReference type="GO" id="GO:0005524">
    <property type="term" value="F:ATP binding"/>
    <property type="evidence" value="ECO:0007669"/>
    <property type="project" value="UniProtKB-KW"/>
</dbReference>
<dbReference type="Pfam" id="PF13246">
    <property type="entry name" value="Cation_ATPase"/>
    <property type="match status" value="1"/>
</dbReference>
<dbReference type="SUPFAM" id="SSF81653">
    <property type="entry name" value="Calcium ATPase, transduction domain A"/>
    <property type="match status" value="1"/>
</dbReference>
<evidence type="ECO:0000313" key="20">
    <source>
        <dbReference type="EMBL" id="QRG05507.1"/>
    </source>
</evidence>
<dbReference type="PROSITE" id="PS00154">
    <property type="entry name" value="ATPASE_E1_E2"/>
    <property type="match status" value="1"/>
</dbReference>
<keyword evidence="11" id="KW-0067">ATP-binding</keyword>
<dbReference type="RefSeq" id="WP_203192372.1">
    <property type="nucleotide sequence ID" value="NZ_CP063362.1"/>
</dbReference>
<feature type="transmembrane region" description="Helical" evidence="18">
    <location>
        <begin position="766"/>
        <end position="784"/>
    </location>
</feature>
<evidence type="ECO:0000256" key="6">
    <source>
        <dbReference type="ARBA" id="ARBA00022475"/>
    </source>
</evidence>
<dbReference type="Gene3D" id="3.40.1110.10">
    <property type="entry name" value="Calcium-transporting ATPase, cytoplasmic domain N"/>
    <property type="match status" value="1"/>
</dbReference>
<dbReference type="EMBL" id="CP063362">
    <property type="protein sequence ID" value="QRG05507.1"/>
    <property type="molecule type" value="Genomic_DNA"/>
</dbReference>
<dbReference type="InterPro" id="IPR006068">
    <property type="entry name" value="ATPase_P-typ_cation-transptr_C"/>
</dbReference>
<evidence type="ECO:0000256" key="3">
    <source>
        <dbReference type="ARBA" id="ARBA00008746"/>
    </source>
</evidence>
<feature type="transmembrane region" description="Helical" evidence="18">
    <location>
        <begin position="828"/>
        <end position="847"/>
    </location>
</feature>
<dbReference type="AlphaFoldDB" id="A0A974PKZ6"/>
<evidence type="ECO:0000256" key="1">
    <source>
        <dbReference type="ARBA" id="ARBA00003954"/>
    </source>
</evidence>
<dbReference type="InterPro" id="IPR001757">
    <property type="entry name" value="P_typ_ATPase"/>
</dbReference>
<dbReference type="GO" id="GO:0015444">
    <property type="term" value="F:P-type magnesium transporter activity"/>
    <property type="evidence" value="ECO:0007669"/>
    <property type="project" value="UniProtKB-EC"/>
</dbReference>
<dbReference type="InterPro" id="IPR008250">
    <property type="entry name" value="ATPase_P-typ_transduc_dom_A_sf"/>
</dbReference>
<dbReference type="Gene3D" id="3.40.50.1000">
    <property type="entry name" value="HAD superfamily/HAD-like"/>
    <property type="match status" value="1"/>
</dbReference>
<dbReference type="InterPro" id="IPR006415">
    <property type="entry name" value="P-type_ATPase_IIIB"/>
</dbReference>
<keyword evidence="15 18" id="KW-0472">Membrane</keyword>
<dbReference type="Gene3D" id="1.20.1110.10">
    <property type="entry name" value="Calcium-transporting ATPase, transmembrane domain"/>
    <property type="match status" value="1"/>
</dbReference>
<evidence type="ECO:0000256" key="12">
    <source>
        <dbReference type="ARBA" id="ARBA00022842"/>
    </source>
</evidence>
<evidence type="ECO:0000256" key="9">
    <source>
        <dbReference type="ARBA" id="ARBA00022692"/>
    </source>
</evidence>
<dbReference type="InterPro" id="IPR059000">
    <property type="entry name" value="ATPase_P-type_domA"/>
</dbReference>
<evidence type="ECO:0000256" key="8">
    <source>
        <dbReference type="ARBA" id="ARBA00022553"/>
    </source>
</evidence>
<dbReference type="GO" id="GO:0016887">
    <property type="term" value="F:ATP hydrolysis activity"/>
    <property type="evidence" value="ECO:0007669"/>
    <property type="project" value="InterPro"/>
</dbReference>
<dbReference type="InterPro" id="IPR018303">
    <property type="entry name" value="ATPase_P-typ_P_site"/>
</dbReference>